<dbReference type="Proteomes" id="UP000253410">
    <property type="component" value="Unassembled WGS sequence"/>
</dbReference>
<dbReference type="PANTHER" id="PTHR43747:SF1">
    <property type="entry name" value="SLR1998 PROTEIN"/>
    <property type="match status" value="1"/>
</dbReference>
<dbReference type="Pfam" id="PF04820">
    <property type="entry name" value="Trp_halogenase"/>
    <property type="match status" value="2"/>
</dbReference>
<dbReference type="OrthoDB" id="9806565at2"/>
<gene>
    <name evidence="1" type="ORF">DF182_30150</name>
</gene>
<evidence type="ECO:0008006" key="3">
    <source>
        <dbReference type="Google" id="ProtNLM"/>
    </source>
</evidence>
<dbReference type="InterPro" id="IPR036188">
    <property type="entry name" value="FAD/NAD-bd_sf"/>
</dbReference>
<dbReference type="InterPro" id="IPR050816">
    <property type="entry name" value="Flavin-dep_Halogenase_NPB"/>
</dbReference>
<evidence type="ECO:0000313" key="1">
    <source>
        <dbReference type="EMBL" id="RBL90709.1"/>
    </source>
</evidence>
<keyword evidence="2" id="KW-1185">Reference proteome</keyword>
<proteinExistence type="predicted"/>
<protein>
    <recommendedName>
        <fullName evidence="3">FAD-binding domain-containing protein</fullName>
    </recommendedName>
</protein>
<dbReference type="SUPFAM" id="SSF51905">
    <property type="entry name" value="FAD/NAD(P)-binding domain"/>
    <property type="match status" value="1"/>
</dbReference>
<sequence length="527" mass="59407">MRCWKKAGMPATIYGDGYTTPSRPTKEYPGWPRSGIVKSHFTCMHTYDILILGAGPAGTCAALRLLSMGHRVAMIERETFPRPQIGESLSPGIRNIFDYLDAAPLLQQDHCLHQLPAQVIWNKPEPDIQARGHGLMVDRGRLDKALLDLAVARGLILFQPARYEGSTYQGNTWQVTIRHLKGVQNISALFLLDARGRKGIRLQQRLLTAPPMLGMWAYTSADSMPAATCVEAVPHGWLWGSPLHDGRYRILAFADPQWVRQQTAIQAYHQLLEKAQLFQPALDKGLLSSLQTCNVFSYIHQQPWLHNRIQLGEAAFAIDPLSSTGVEKAMRLSMQAAIAINTILKKGTTELAQEFYESRLITAAVNHTRWTTQYYAEAWPGPTYPFWKSRAAMPVLKQPPTHFAAQLETSMTQYDHRPLSSPEQKTVVPQALAYLWHKKMHLSSAISYKQTPCVIDNCVELKTAIHHPNLEQEIAFLGNNDILPLIQVAKETDNFGQLVLRWKQMVPPELAAQMVILLWEKQILCED</sequence>
<dbReference type="Gene3D" id="3.50.50.60">
    <property type="entry name" value="FAD/NAD(P)-binding domain"/>
    <property type="match status" value="1"/>
</dbReference>
<dbReference type="EMBL" id="QFFJ01000002">
    <property type="protein sequence ID" value="RBL90709.1"/>
    <property type="molecule type" value="Genomic_DNA"/>
</dbReference>
<evidence type="ECO:0000313" key="2">
    <source>
        <dbReference type="Proteomes" id="UP000253410"/>
    </source>
</evidence>
<organism evidence="1 2">
    <name type="scientific">Chitinophaga flava</name>
    <dbReference type="NCBI Taxonomy" id="2259036"/>
    <lineage>
        <taxon>Bacteria</taxon>
        <taxon>Pseudomonadati</taxon>
        <taxon>Bacteroidota</taxon>
        <taxon>Chitinophagia</taxon>
        <taxon>Chitinophagales</taxon>
        <taxon>Chitinophagaceae</taxon>
        <taxon>Chitinophaga</taxon>
    </lineage>
</organism>
<dbReference type="AlphaFoldDB" id="A0A365XWG5"/>
<name>A0A365XWG5_9BACT</name>
<reference evidence="1 2" key="1">
    <citation type="submission" date="2018-05" db="EMBL/GenBank/DDBJ databases">
        <title>Chitinophaga sp. K3CV102501T nov., isolated from isolated from a monsoon evergreen broad-leaved forest soil.</title>
        <authorList>
            <person name="Lv Y."/>
        </authorList>
    </citation>
    <scope>NUCLEOTIDE SEQUENCE [LARGE SCALE GENOMIC DNA]</scope>
    <source>
        <strain evidence="1 2">GDMCC 1.1325</strain>
    </source>
</reference>
<dbReference type="Gene3D" id="3.30.9.100">
    <property type="match status" value="1"/>
</dbReference>
<comment type="caution">
    <text evidence="1">The sequence shown here is derived from an EMBL/GenBank/DDBJ whole genome shotgun (WGS) entry which is preliminary data.</text>
</comment>
<dbReference type="PANTHER" id="PTHR43747">
    <property type="entry name" value="FAD-BINDING PROTEIN"/>
    <property type="match status" value="1"/>
</dbReference>
<dbReference type="GO" id="GO:0004497">
    <property type="term" value="F:monooxygenase activity"/>
    <property type="evidence" value="ECO:0007669"/>
    <property type="project" value="InterPro"/>
</dbReference>
<dbReference type="InterPro" id="IPR006905">
    <property type="entry name" value="Flavin_halogenase"/>
</dbReference>
<accession>A0A365XWG5</accession>